<feature type="domain" description="Tr-type G" evidence="12">
    <location>
        <begin position="433"/>
        <end position="603"/>
    </location>
</feature>
<feature type="compositionally biased region" description="Basic and acidic residues" evidence="11">
    <location>
        <begin position="75"/>
        <end position="88"/>
    </location>
</feature>
<dbReference type="InterPro" id="IPR000795">
    <property type="entry name" value="T_Tr_GTP-bd_dom"/>
</dbReference>
<evidence type="ECO:0000256" key="9">
    <source>
        <dbReference type="ARBA" id="ARBA00025162"/>
    </source>
</evidence>
<feature type="compositionally biased region" description="Gly residues" evidence="11">
    <location>
        <begin position="58"/>
        <end position="71"/>
    </location>
</feature>
<dbReference type="Gene3D" id="2.40.30.10">
    <property type="entry name" value="Translation factors"/>
    <property type="match status" value="2"/>
</dbReference>
<dbReference type="InterPro" id="IPR053905">
    <property type="entry name" value="EF-G-like_DII"/>
</dbReference>
<dbReference type="CDD" id="cd01887">
    <property type="entry name" value="IF2_eIF5B"/>
    <property type="match status" value="1"/>
</dbReference>
<feature type="region of interest" description="Disordered" evidence="11">
    <location>
        <begin position="166"/>
        <end position="214"/>
    </location>
</feature>
<keyword evidence="5" id="KW-0648">Protein biosynthesis</keyword>
<dbReference type="Pfam" id="PF11987">
    <property type="entry name" value="IF-2"/>
    <property type="match status" value="1"/>
</dbReference>
<gene>
    <name evidence="13" type="ORF">UCRPC4_g06324</name>
</gene>
<evidence type="ECO:0000256" key="7">
    <source>
        <dbReference type="ARBA" id="ARBA00023128"/>
    </source>
</evidence>
<dbReference type="PANTHER" id="PTHR43381:SF20">
    <property type="entry name" value="TRANSLATION INITIATION FACTOR IF-2, MITOCHONDRIAL"/>
    <property type="match status" value="1"/>
</dbReference>
<keyword evidence="6" id="KW-0809">Transit peptide</keyword>
<dbReference type="GO" id="GO:0005525">
    <property type="term" value="F:GTP binding"/>
    <property type="evidence" value="ECO:0007669"/>
    <property type="project" value="UniProtKB-KW"/>
</dbReference>
<feature type="compositionally biased region" description="Polar residues" evidence="11">
    <location>
        <begin position="173"/>
        <end position="187"/>
    </location>
</feature>
<comment type="similarity">
    <text evidence="2">Belongs to the TRAFAC class translation factor GTPase superfamily. Classic translation factor GTPase family. IF-2 subfamily.</text>
</comment>
<dbReference type="Pfam" id="PF22042">
    <property type="entry name" value="EF-G_D2"/>
    <property type="match status" value="1"/>
</dbReference>
<evidence type="ECO:0000256" key="6">
    <source>
        <dbReference type="ARBA" id="ARBA00022946"/>
    </source>
</evidence>
<dbReference type="FunFam" id="2.40.30.10:FF:000008">
    <property type="entry name" value="Translation initiation factor IF-2"/>
    <property type="match status" value="1"/>
</dbReference>
<dbReference type="GO" id="GO:0003743">
    <property type="term" value="F:translation initiation factor activity"/>
    <property type="evidence" value="ECO:0007669"/>
    <property type="project" value="UniProtKB-KW"/>
</dbReference>
<keyword evidence="3" id="KW-0396">Initiation factor</keyword>
<organism evidence="13 14">
    <name type="scientific">Phaeomoniella chlamydospora</name>
    <name type="common">Phaeoacremonium chlamydosporum</name>
    <dbReference type="NCBI Taxonomy" id="158046"/>
    <lineage>
        <taxon>Eukaryota</taxon>
        <taxon>Fungi</taxon>
        <taxon>Dikarya</taxon>
        <taxon>Ascomycota</taxon>
        <taxon>Pezizomycotina</taxon>
        <taxon>Eurotiomycetes</taxon>
        <taxon>Chaetothyriomycetidae</taxon>
        <taxon>Phaeomoniellales</taxon>
        <taxon>Phaeomoniellaceae</taxon>
        <taxon>Phaeomoniella</taxon>
    </lineage>
</organism>
<dbReference type="SUPFAM" id="SSF52540">
    <property type="entry name" value="P-loop containing nucleoside triphosphate hydrolases"/>
    <property type="match status" value="1"/>
</dbReference>
<evidence type="ECO:0000256" key="8">
    <source>
        <dbReference type="ARBA" id="ARBA00023134"/>
    </source>
</evidence>
<dbReference type="InterPro" id="IPR000178">
    <property type="entry name" value="TF_IF2_bacterial-like"/>
</dbReference>
<dbReference type="Proteomes" id="UP000053317">
    <property type="component" value="Unassembled WGS sequence"/>
</dbReference>
<evidence type="ECO:0000256" key="11">
    <source>
        <dbReference type="SAM" id="MobiDB-lite"/>
    </source>
</evidence>
<evidence type="ECO:0000313" key="13">
    <source>
        <dbReference type="EMBL" id="KKY15521.1"/>
    </source>
</evidence>
<dbReference type="PROSITE" id="PS51722">
    <property type="entry name" value="G_TR_2"/>
    <property type="match status" value="1"/>
</dbReference>
<dbReference type="PANTHER" id="PTHR43381">
    <property type="entry name" value="TRANSLATION INITIATION FACTOR IF-2-RELATED"/>
    <property type="match status" value="1"/>
</dbReference>
<dbReference type="InterPro" id="IPR015760">
    <property type="entry name" value="TIF_IF2"/>
</dbReference>
<dbReference type="PROSITE" id="PS01176">
    <property type="entry name" value="IF2"/>
    <property type="match status" value="1"/>
</dbReference>
<dbReference type="SUPFAM" id="SSF52156">
    <property type="entry name" value="Initiation factor IF2/eIF5b, domain 3"/>
    <property type="match status" value="1"/>
</dbReference>
<comment type="caution">
    <text evidence="13">The sequence shown here is derived from an EMBL/GenBank/DDBJ whole genome shotgun (WGS) entry which is preliminary data.</text>
</comment>
<dbReference type="SUPFAM" id="SSF50447">
    <property type="entry name" value="Translation proteins"/>
    <property type="match status" value="2"/>
</dbReference>
<dbReference type="FunFam" id="3.40.50.300:FF:000019">
    <property type="entry name" value="Translation initiation factor IF-2"/>
    <property type="match status" value="1"/>
</dbReference>
<dbReference type="InterPro" id="IPR009000">
    <property type="entry name" value="Transl_B-barrel_sf"/>
</dbReference>
<comment type="function">
    <text evidence="9">One of the essential components for the initiation of protein synthesis. Protects formylmethionyl-tRNA from spontaneous hydrolysis and promotes its binding to the 30S ribosomal subunits. Also involved in the hydrolysis of GTP during the formation of the 70S ribosomal complex.</text>
</comment>
<feature type="region of interest" description="Disordered" evidence="11">
    <location>
        <begin position="947"/>
        <end position="967"/>
    </location>
</feature>
<dbReference type="GO" id="GO:0005739">
    <property type="term" value="C:mitochondrion"/>
    <property type="evidence" value="ECO:0007669"/>
    <property type="project" value="UniProtKB-SubCell"/>
</dbReference>
<dbReference type="Pfam" id="PF00009">
    <property type="entry name" value="GTP_EFTU"/>
    <property type="match status" value="1"/>
</dbReference>
<protein>
    <recommendedName>
        <fullName evidence="10">Translation initiation factor IF-2, mitochondrial</fullName>
    </recommendedName>
</protein>
<dbReference type="InterPro" id="IPR005225">
    <property type="entry name" value="Small_GTP-bd"/>
</dbReference>
<accession>A0A0G2DZF9</accession>
<dbReference type="NCBIfam" id="TIGR00231">
    <property type="entry name" value="small_GTP"/>
    <property type="match status" value="1"/>
</dbReference>
<feature type="region of interest" description="Disordered" evidence="11">
    <location>
        <begin position="227"/>
        <end position="275"/>
    </location>
</feature>
<dbReference type="InterPro" id="IPR044145">
    <property type="entry name" value="IF2_II"/>
</dbReference>
<dbReference type="Pfam" id="PF04760">
    <property type="entry name" value="IF2_N"/>
    <property type="match status" value="1"/>
</dbReference>
<feature type="region of interest" description="Disordered" evidence="11">
    <location>
        <begin position="287"/>
        <end position="351"/>
    </location>
</feature>
<dbReference type="HAMAP" id="MF_00100_B">
    <property type="entry name" value="IF_2_B"/>
    <property type="match status" value="1"/>
</dbReference>
<feature type="compositionally biased region" description="Basic residues" evidence="11">
    <location>
        <begin position="232"/>
        <end position="241"/>
    </location>
</feature>
<reference evidence="13 14" key="2">
    <citation type="submission" date="2015-05" db="EMBL/GenBank/DDBJ databases">
        <authorList>
            <person name="Morales-Cruz A."/>
            <person name="Amrine K.C."/>
            <person name="Cantu D."/>
        </authorList>
    </citation>
    <scope>NUCLEOTIDE SEQUENCE [LARGE SCALE GENOMIC DNA]</scope>
    <source>
        <strain evidence="13">UCRPC4</strain>
    </source>
</reference>
<comment type="subcellular location">
    <subcellularLocation>
        <location evidence="1">Mitochondrion</location>
    </subcellularLocation>
</comment>
<dbReference type="CDD" id="cd03702">
    <property type="entry name" value="IF2_mtIF2_II"/>
    <property type="match status" value="1"/>
</dbReference>
<dbReference type="GO" id="GO:0003924">
    <property type="term" value="F:GTPase activity"/>
    <property type="evidence" value="ECO:0007669"/>
    <property type="project" value="InterPro"/>
</dbReference>
<dbReference type="InterPro" id="IPR027417">
    <property type="entry name" value="P-loop_NTPase"/>
</dbReference>
<reference evidence="13 14" key="1">
    <citation type="submission" date="2015-05" db="EMBL/GenBank/DDBJ databases">
        <title>Distinctive expansion of gene families associated with plant cell wall degradation and secondary metabolism in the genomes of grapevine trunk pathogens.</title>
        <authorList>
            <person name="Lawrence D.P."/>
            <person name="Travadon R."/>
            <person name="Rolshausen P.E."/>
            <person name="Baumgartner K."/>
        </authorList>
    </citation>
    <scope>NUCLEOTIDE SEQUENCE [LARGE SCALE GENOMIC DNA]</scope>
    <source>
        <strain evidence="13">UCRPC4</strain>
    </source>
</reference>
<feature type="compositionally biased region" description="Low complexity" evidence="11">
    <location>
        <begin position="1026"/>
        <end position="1071"/>
    </location>
</feature>
<evidence type="ECO:0000256" key="1">
    <source>
        <dbReference type="ARBA" id="ARBA00004173"/>
    </source>
</evidence>
<keyword evidence="7" id="KW-0496">Mitochondrion</keyword>
<dbReference type="Gene3D" id="3.40.50.10050">
    <property type="entry name" value="Translation initiation factor IF- 2, domain 3"/>
    <property type="match status" value="1"/>
</dbReference>
<evidence type="ECO:0000256" key="10">
    <source>
        <dbReference type="ARBA" id="ARBA00044200"/>
    </source>
</evidence>
<feature type="compositionally biased region" description="Gly residues" evidence="11">
    <location>
        <begin position="1008"/>
        <end position="1025"/>
    </location>
</feature>
<feature type="compositionally biased region" description="Low complexity" evidence="11">
    <location>
        <begin position="37"/>
        <end position="57"/>
    </location>
</feature>
<evidence type="ECO:0000256" key="2">
    <source>
        <dbReference type="ARBA" id="ARBA00007733"/>
    </source>
</evidence>
<name>A0A0G2DZF9_PHACM</name>
<proteinExistence type="inferred from homology"/>
<sequence>MRVHSVARVAACQDVCIFCACRSRSSAPRPRILRSFSTTKTKTQSKNDTSASQSSTGGPLGGGWGGLGKSLGGTDFDKPLELPSKPRTDVAQSSVTKEAGKNNLRDIIPPRRPPRPRQYEQRQESKSDGVPFRRAPIKHGRDWRPAFLSNASPGQIRLPLNAQIDSRQDAARSIQQPDTKDTATTPPETKVGGSDQHGAQGKSRPPRGTVGGLDDLLSIVDTNSRYLEDQKHQRRSLRSGRKPVNDFEDNERAAVKISWTPSEEGRYGSDDDDLDVDPAELLERRRGRFGNVAAEPSRPKYLSGRTKEAYGDYDPTDEDRFYEDRRRRRKKGKGVGKGSDGSQARGSQQAPQVAIPDFIGIDQLSKLLRVPLEGFIRHLEDMGFESPSRDHILDGETAALIANEYNYTPVLATSSGADLVARPPPEDKSLLPPRPPIITIMGHVDHGKTTILDYLRKSSVAASEHGGITQHIGAFSVRMPGVDRLMTFLDTPGHAAFLEMRRRGANVTDIVVLVVAADDGVKPQTIEAIKHALAANVQIVVAISKVDKHDADVENIKHELTRYGIEVEDLGGNVQAIPVSGKTGQGMQDLEEAILALSEAEDYRAEIDGPAEGWVIESHVTQAGRLATILVRRGTLRPGDYVVAGTTWTRIRSLRDDAGQLIAEAPPGTPVQVDGWRDQPHAGLEVLQAESENQAKEVTELRIERDEMARLMDDATAINAARKEEAEQRARRLAWEATQERYKRHVKAQPRDNAGWVEPENDDSVKKVNVVVKADVTGSVEAVVDAISQLGNNEVRANIIRSGVGQVNLSDIQHVSATGEYGVIISFNQGTDGEMYRLAENAGVEILDHNIIYRVIDAVRDKLSDQLPPLIKHTVEGEAEVLQVFDIMVKKEIIKIAGCKITNGTINKESPIRVSRDNQLVFDGKLSSLKNVKKDVDEMRKGSECGMGFENWNPNSSSRRLSRRSLDSFNTNPVERWVTSKTPPEERDLLSARKRGLLEDLLGALLGDGNGSDGQDGSSGTGTGTSGTTSAAATSAAAASTGTGTSNGSEAGADAAPFPAGNSTNPNSNAATSGAAVAAAIPTGSGTQHGVVPALGSDGQANAEVSALADPTATADTNAASSASTSSATTAAAAAASAQTSQAAAAADTSSTSAAAAVTTSTSATAAAAAAATTSTSATATAAAATTPTSATAAAAAAATTASAVAATTSSSSTSATAAAAAAATSGSVSREFTLTTTAAAPTGSPGNTLTIAIGGGATTTTATGGGVSVVPVSAKV</sequence>
<feature type="compositionally biased region" description="Basic and acidic residues" evidence="11">
    <location>
        <begin position="117"/>
        <end position="127"/>
    </location>
</feature>
<evidence type="ECO:0000313" key="14">
    <source>
        <dbReference type="Proteomes" id="UP000053317"/>
    </source>
</evidence>
<dbReference type="Gene3D" id="3.40.50.300">
    <property type="entry name" value="P-loop containing nucleotide triphosphate hydrolases"/>
    <property type="match status" value="1"/>
</dbReference>
<dbReference type="EMBL" id="LCWF01000185">
    <property type="protein sequence ID" value="KKY15521.1"/>
    <property type="molecule type" value="Genomic_DNA"/>
</dbReference>
<evidence type="ECO:0000259" key="12">
    <source>
        <dbReference type="PROSITE" id="PS51722"/>
    </source>
</evidence>
<evidence type="ECO:0000256" key="3">
    <source>
        <dbReference type="ARBA" id="ARBA00022540"/>
    </source>
</evidence>
<dbReference type="InterPro" id="IPR023115">
    <property type="entry name" value="TIF_IF2_dom3"/>
</dbReference>
<evidence type="ECO:0000256" key="4">
    <source>
        <dbReference type="ARBA" id="ARBA00022741"/>
    </source>
</evidence>
<keyword evidence="4" id="KW-0547">Nucleotide-binding</keyword>
<keyword evidence="8" id="KW-0342">GTP-binding</keyword>
<dbReference type="FunFam" id="3.40.50.10050:FF:000001">
    <property type="entry name" value="Translation initiation factor IF-2"/>
    <property type="match status" value="1"/>
</dbReference>
<dbReference type="InterPro" id="IPR006847">
    <property type="entry name" value="IF2_N"/>
</dbReference>
<feature type="region of interest" description="Disordered" evidence="11">
    <location>
        <begin position="1008"/>
        <end position="1071"/>
    </location>
</feature>
<evidence type="ECO:0000256" key="5">
    <source>
        <dbReference type="ARBA" id="ARBA00022917"/>
    </source>
</evidence>
<feature type="region of interest" description="Disordered" evidence="11">
    <location>
        <begin position="32"/>
        <end position="154"/>
    </location>
</feature>
<dbReference type="CDD" id="cd03692">
    <property type="entry name" value="mtIF2_IVc"/>
    <property type="match status" value="1"/>
</dbReference>
<keyword evidence="14" id="KW-1185">Reference proteome</keyword>
<dbReference type="InterPro" id="IPR036925">
    <property type="entry name" value="TIF_IF2_dom3_sf"/>
</dbReference>
<dbReference type="AlphaFoldDB" id="A0A0G2DZF9"/>
<dbReference type="OrthoDB" id="361630at2759"/>
<feature type="compositionally biased region" description="Polar residues" evidence="11">
    <location>
        <begin position="340"/>
        <end position="351"/>
    </location>
</feature>